<organism evidence="2">
    <name type="scientific">Minutocellus polymorphus</name>
    <dbReference type="NCBI Taxonomy" id="265543"/>
    <lineage>
        <taxon>Eukaryota</taxon>
        <taxon>Sar</taxon>
        <taxon>Stramenopiles</taxon>
        <taxon>Ochrophyta</taxon>
        <taxon>Bacillariophyta</taxon>
        <taxon>Mediophyceae</taxon>
        <taxon>Cymatosirophycidae</taxon>
        <taxon>Cymatosirales</taxon>
        <taxon>Cymatosiraceae</taxon>
        <taxon>Minutocellus</taxon>
    </lineage>
</organism>
<name>A0A7S0ANP7_9STRA</name>
<dbReference type="SUPFAM" id="SSF54236">
    <property type="entry name" value="Ubiquitin-like"/>
    <property type="match status" value="1"/>
</dbReference>
<dbReference type="SMART" id="SM00213">
    <property type="entry name" value="UBQ"/>
    <property type="match status" value="1"/>
</dbReference>
<dbReference type="EMBL" id="HBEJ01008912">
    <property type="protein sequence ID" value="CAD8369037.1"/>
    <property type="molecule type" value="Transcribed_RNA"/>
</dbReference>
<dbReference type="Gene3D" id="3.10.20.90">
    <property type="entry name" value="Phosphatidylinositol 3-kinase Catalytic Subunit, Chain A, domain 1"/>
    <property type="match status" value="1"/>
</dbReference>
<protein>
    <recommendedName>
        <fullName evidence="1">Ubiquitin-like domain-containing protein</fullName>
    </recommendedName>
</protein>
<dbReference type="Pfam" id="PF00240">
    <property type="entry name" value="ubiquitin"/>
    <property type="match status" value="1"/>
</dbReference>
<feature type="domain" description="Ubiquitin-like" evidence="1">
    <location>
        <begin position="112"/>
        <end position="181"/>
    </location>
</feature>
<sequence length="182" mass="20753">MSKRGITIDRDDFVWEADSRGDDDLDLENYFRQIGLRSKDVHTALCVCEERFILTVADLRQVYCRGQLKEVFPHPLLFSRIEAQFVCTSLVDEKAASMCAVEMAKPIHIKHDGVTISCDVTQDTTVRQIKEYICANTCFGLELERQQLVFCGRQLPDDKTVQACGIEPYSCLYLIATKTSSW</sequence>
<proteinExistence type="predicted"/>
<dbReference type="CDD" id="cd17039">
    <property type="entry name" value="Ubl_ubiquitin_like"/>
    <property type="match status" value="1"/>
</dbReference>
<gene>
    <name evidence="2" type="ORF">MPOL1434_LOCUS5229</name>
</gene>
<evidence type="ECO:0000259" key="1">
    <source>
        <dbReference type="PROSITE" id="PS50053"/>
    </source>
</evidence>
<reference evidence="2" key="1">
    <citation type="submission" date="2021-01" db="EMBL/GenBank/DDBJ databases">
        <authorList>
            <person name="Corre E."/>
            <person name="Pelletier E."/>
            <person name="Niang G."/>
            <person name="Scheremetjew M."/>
            <person name="Finn R."/>
            <person name="Kale V."/>
            <person name="Holt S."/>
            <person name="Cochrane G."/>
            <person name="Meng A."/>
            <person name="Brown T."/>
            <person name="Cohen L."/>
        </authorList>
    </citation>
    <scope>NUCLEOTIDE SEQUENCE</scope>
    <source>
        <strain evidence="2">CCMP3303</strain>
    </source>
</reference>
<evidence type="ECO:0000313" key="2">
    <source>
        <dbReference type="EMBL" id="CAD8369037.1"/>
    </source>
</evidence>
<dbReference type="InterPro" id="IPR000626">
    <property type="entry name" value="Ubiquitin-like_dom"/>
</dbReference>
<accession>A0A7S0ANP7</accession>
<dbReference type="PROSITE" id="PS50053">
    <property type="entry name" value="UBIQUITIN_2"/>
    <property type="match status" value="1"/>
</dbReference>
<dbReference type="AlphaFoldDB" id="A0A7S0ANP7"/>
<dbReference type="InterPro" id="IPR029071">
    <property type="entry name" value="Ubiquitin-like_domsf"/>
</dbReference>